<evidence type="ECO:0000313" key="10">
    <source>
        <dbReference type="EMBL" id="MBA0972108.1"/>
    </source>
</evidence>
<dbReference type="AlphaFoldDB" id="A0AAE7T191"/>
<keyword evidence="6" id="KW-0238">DNA-binding</keyword>
<feature type="domain" description="HTH cro/C1-type" evidence="8">
    <location>
        <begin position="8"/>
        <end position="62"/>
    </location>
</feature>
<evidence type="ECO:0000256" key="7">
    <source>
        <dbReference type="PROSITE-ProRule" id="PRU00423"/>
    </source>
</evidence>
<gene>
    <name evidence="11" type="ORF">EGM181_16855</name>
    <name evidence="10" type="ORF">HWH42_05850</name>
</gene>
<evidence type="ECO:0000259" key="9">
    <source>
        <dbReference type="PROSITE" id="PS51100"/>
    </source>
</evidence>
<comment type="caution">
    <text evidence="7">Lacks conserved residue(s) required for the propagation of feature annotation.</text>
</comment>
<dbReference type="CDD" id="cd00093">
    <property type="entry name" value="HTH_XRE"/>
    <property type="match status" value="1"/>
</dbReference>
<dbReference type="SUPFAM" id="SSF47413">
    <property type="entry name" value="lambda repressor-like DNA-binding domains"/>
    <property type="match status" value="1"/>
</dbReference>
<dbReference type="RefSeq" id="WP_113849070.1">
    <property type="nucleotide sequence ID" value="NZ_CAKOCH010000007.1"/>
</dbReference>
<dbReference type="GO" id="GO:0003677">
    <property type="term" value="F:DNA binding"/>
    <property type="evidence" value="ECO:0007669"/>
    <property type="project" value="UniProtKB-KW"/>
</dbReference>
<evidence type="ECO:0000256" key="5">
    <source>
        <dbReference type="ARBA" id="ARBA00022683"/>
    </source>
</evidence>
<evidence type="ECO:0000256" key="3">
    <source>
        <dbReference type="ARBA" id="ARBA00022597"/>
    </source>
</evidence>
<keyword evidence="4" id="KW-0808">Transferase</keyword>
<evidence type="ECO:0000256" key="1">
    <source>
        <dbReference type="ARBA" id="ARBA00022448"/>
    </source>
</evidence>
<reference evidence="10 13" key="2">
    <citation type="submission" date="2020-06" db="EMBL/GenBank/DDBJ databases">
        <title>Crossreactivity between MHC class I-restricted antigens from cancer cells and an enterococcal bacteriophage.</title>
        <authorList>
            <person name="Fluckiger A."/>
            <person name="Daillere R."/>
            <person name="Sassi M."/>
            <person name="Cattoir V."/>
            <person name="Kroemer G."/>
            <person name="Zitvogel L."/>
        </authorList>
    </citation>
    <scope>NUCLEOTIDE SEQUENCE [LARGE SCALE GENOMIC DNA]</scope>
    <source>
        <strain evidence="10 13">EG4</strain>
    </source>
</reference>
<dbReference type="Pfam" id="PF01381">
    <property type="entry name" value="HTH_3"/>
    <property type="match status" value="1"/>
</dbReference>
<dbReference type="Gene3D" id="1.10.260.40">
    <property type="entry name" value="lambda repressor-like DNA-binding domains"/>
    <property type="match status" value="1"/>
</dbReference>
<dbReference type="GO" id="GO:0009401">
    <property type="term" value="P:phosphoenolpyruvate-dependent sugar phosphotransferase system"/>
    <property type="evidence" value="ECO:0007669"/>
    <property type="project" value="UniProtKB-KW"/>
</dbReference>
<dbReference type="PANTHER" id="PTHR46558">
    <property type="entry name" value="TRACRIPTIONAL REGULATORY PROTEIN-RELATED-RELATED"/>
    <property type="match status" value="1"/>
</dbReference>
<feature type="domain" description="PTS EIIB type-3" evidence="9">
    <location>
        <begin position="103"/>
        <end position="207"/>
    </location>
</feature>
<dbReference type="InterPro" id="IPR036095">
    <property type="entry name" value="PTS_EIIB-like_sf"/>
</dbReference>
<keyword evidence="2" id="KW-0597">Phosphoprotein</keyword>
<protein>
    <submittedName>
        <fullName evidence="11">Helix-turn-helix domain-containing protein</fullName>
    </submittedName>
</protein>
<keyword evidence="1" id="KW-0813">Transport</keyword>
<evidence type="ECO:0000313" key="12">
    <source>
        <dbReference type="Proteomes" id="UP000516696"/>
    </source>
</evidence>
<dbReference type="Gene3D" id="3.40.50.2300">
    <property type="match status" value="1"/>
</dbReference>
<dbReference type="Proteomes" id="UP000571857">
    <property type="component" value="Unassembled WGS sequence"/>
</dbReference>
<dbReference type="GO" id="GO:0008982">
    <property type="term" value="F:protein-N(PI)-phosphohistidine-sugar phosphotransferase activity"/>
    <property type="evidence" value="ECO:0007669"/>
    <property type="project" value="InterPro"/>
</dbReference>
<dbReference type="PROSITE" id="PS51100">
    <property type="entry name" value="PTS_EIIB_TYPE_3"/>
    <property type="match status" value="1"/>
</dbReference>
<dbReference type="SMART" id="SM00530">
    <property type="entry name" value="HTH_XRE"/>
    <property type="match status" value="1"/>
</dbReference>
<dbReference type="InterPro" id="IPR013012">
    <property type="entry name" value="PTS_EIIB_3"/>
</dbReference>
<sequence>MVEIGENIKKLRKAKRMTQKEVANQLNVTPQTISKWERNISYPDLDMLVRLSQLFHISTDALLGNTKPTFFASLFSKKKRGKTMEKVPATPSTIQTDKLSSSEKQIMIFSVSSWITEGELQTQRLQLKLQKYFTVQRQPIAVEMYSLSKVAEKAPAADLILLTPEAQFALKELQEAVPHTPILLLSSQEYGLLPIEQIAEKSLQAML</sequence>
<dbReference type="InterPro" id="IPR010982">
    <property type="entry name" value="Lambda_DNA-bd_dom_sf"/>
</dbReference>
<evidence type="ECO:0000256" key="2">
    <source>
        <dbReference type="ARBA" id="ARBA00022553"/>
    </source>
</evidence>
<dbReference type="InterPro" id="IPR001387">
    <property type="entry name" value="Cro/C1-type_HTH"/>
</dbReference>
<evidence type="ECO:0000313" key="11">
    <source>
        <dbReference type="EMBL" id="QOG28819.1"/>
    </source>
</evidence>
<dbReference type="PANTHER" id="PTHR46558:SF11">
    <property type="entry name" value="HTH-TYPE TRANSCRIPTIONAL REGULATOR XRE"/>
    <property type="match status" value="1"/>
</dbReference>
<keyword evidence="3" id="KW-0762">Sugar transport</keyword>
<organism evidence="11 12">
    <name type="scientific">Enterococcus gallinarum</name>
    <dbReference type="NCBI Taxonomy" id="1353"/>
    <lineage>
        <taxon>Bacteria</taxon>
        <taxon>Bacillati</taxon>
        <taxon>Bacillota</taxon>
        <taxon>Bacilli</taxon>
        <taxon>Lactobacillales</taxon>
        <taxon>Enterococcaceae</taxon>
        <taxon>Enterococcus</taxon>
    </lineage>
</organism>
<dbReference type="Proteomes" id="UP000516696">
    <property type="component" value="Chromosome"/>
</dbReference>
<evidence type="ECO:0000256" key="6">
    <source>
        <dbReference type="ARBA" id="ARBA00023125"/>
    </source>
</evidence>
<dbReference type="EMBL" id="CP050485">
    <property type="protein sequence ID" value="QOG28819.1"/>
    <property type="molecule type" value="Genomic_DNA"/>
</dbReference>
<evidence type="ECO:0000313" key="13">
    <source>
        <dbReference type="Proteomes" id="UP000571857"/>
    </source>
</evidence>
<accession>A0AAE7T191</accession>
<reference evidence="11 12" key="1">
    <citation type="submission" date="2020-03" db="EMBL/GenBank/DDBJ databases">
        <title>Characterization of ganglioside-mimicking enterococci.</title>
        <authorList>
            <person name="Patry R.T."/>
            <person name="Nothaft H."/>
            <person name="Bridger R."/>
            <person name="Shajahan A."/>
            <person name="Huynh S."/>
            <person name="Sanchez S."/>
            <person name="Azadi P."/>
            <person name="Cooper K."/>
            <person name="Miller W.G."/>
            <person name="Parker C.T."/>
            <person name="Wells L."/>
            <person name="Szymanski C.M."/>
        </authorList>
    </citation>
    <scope>NUCLEOTIDE SEQUENCE [LARGE SCALE GENOMIC DNA]</scope>
    <source>
        <strain evidence="11 12">EGM181</strain>
    </source>
</reference>
<keyword evidence="5" id="KW-0598">Phosphotransferase system</keyword>
<name>A0AAE7T191_ENTGA</name>
<evidence type="ECO:0000256" key="4">
    <source>
        <dbReference type="ARBA" id="ARBA00022679"/>
    </source>
</evidence>
<dbReference type="EMBL" id="JABXJK010000029">
    <property type="protein sequence ID" value="MBA0972108.1"/>
    <property type="molecule type" value="Genomic_DNA"/>
</dbReference>
<dbReference type="SUPFAM" id="SSF52794">
    <property type="entry name" value="PTS system IIB component-like"/>
    <property type="match status" value="1"/>
</dbReference>
<proteinExistence type="predicted"/>
<dbReference type="PROSITE" id="PS50943">
    <property type="entry name" value="HTH_CROC1"/>
    <property type="match status" value="1"/>
</dbReference>
<evidence type="ECO:0000259" key="8">
    <source>
        <dbReference type="PROSITE" id="PS50943"/>
    </source>
</evidence>